<dbReference type="OrthoDB" id="9800627at2"/>
<dbReference type="PANTHER" id="PTHR13325">
    <property type="entry name" value="PROTEASE M50 MEMBRANE-BOUND TRANSCRIPTION FACTOR SITE 2 PROTEASE"/>
    <property type="match status" value="1"/>
</dbReference>
<evidence type="ECO:0000313" key="3">
    <source>
        <dbReference type="Proteomes" id="UP000094469"/>
    </source>
</evidence>
<evidence type="ECO:0000313" key="2">
    <source>
        <dbReference type="EMBL" id="OEG23381.1"/>
    </source>
</evidence>
<dbReference type="EMBL" id="MIKC01000004">
    <property type="protein sequence ID" value="OEG23381.1"/>
    <property type="molecule type" value="Genomic_DNA"/>
</dbReference>
<dbReference type="PANTHER" id="PTHR13325:SF3">
    <property type="entry name" value="MEMBRANE-BOUND TRANSCRIPTION FACTOR SITE-2 PROTEASE"/>
    <property type="match status" value="1"/>
</dbReference>
<organism evidence="2 3">
    <name type="scientific">Enterococcus ureilyticus</name>
    <dbReference type="NCBI Taxonomy" id="1131292"/>
    <lineage>
        <taxon>Bacteria</taxon>
        <taxon>Bacillati</taxon>
        <taxon>Bacillota</taxon>
        <taxon>Bacilli</taxon>
        <taxon>Lactobacillales</taxon>
        <taxon>Enterococcaceae</taxon>
        <taxon>Enterococcus</taxon>
    </lineage>
</organism>
<dbReference type="Proteomes" id="UP000094469">
    <property type="component" value="Unassembled WGS sequence"/>
</dbReference>
<dbReference type="GO" id="GO:0016020">
    <property type="term" value="C:membrane"/>
    <property type="evidence" value="ECO:0007669"/>
    <property type="project" value="InterPro"/>
</dbReference>
<keyword evidence="1" id="KW-0472">Membrane</keyword>
<evidence type="ECO:0000256" key="1">
    <source>
        <dbReference type="SAM" id="Phobius"/>
    </source>
</evidence>
<dbReference type="InterPro" id="IPR001193">
    <property type="entry name" value="MBTPS2"/>
</dbReference>
<reference evidence="3" key="1">
    <citation type="submission" date="2016-09" db="EMBL/GenBank/DDBJ databases">
        <authorList>
            <person name="Gulvik C.A."/>
        </authorList>
    </citation>
    <scope>NUCLEOTIDE SEQUENCE [LARGE SCALE GENOMIC DNA]</scope>
    <source>
        <strain evidence="3">LMG 26676</strain>
    </source>
</reference>
<dbReference type="GO" id="GO:0005737">
    <property type="term" value="C:cytoplasm"/>
    <property type="evidence" value="ECO:0007669"/>
    <property type="project" value="TreeGrafter"/>
</dbReference>
<accession>A0A1E5HEL0</accession>
<sequence length="364" mass="41456">MKMTDLQITEKEDHYVVLKEDQYFRLGISEGKVLTELKEGRSLEAISEQYGVPIEEIERFIHSLEELGVLGEKKVEKKNWLYYRIKVFNPDNQFQWVVDHLLKNKLFNRLFLLILGAICLGGIVEWGLHSQMILTNISYDITVKNILILYTGTILTVFCHELGHGLVCKYHGGKVKEIGFLFICGSPALFCDVSGVREFNEKRKTLATLLAGVMVQFIITALSVMVSIRMGGANALLNTFICWNLIMMLSNLLPVTKLDGYWILSTLLNIPNLYDKSIKLALGKKKDVLFNKYEESKAGLIKFYGIMNLVIMSVMIISMILGISKIKLESNNVFSTGLTIFQGILGFAMIFYLLRMIVKVRREN</sequence>
<keyword evidence="1" id="KW-0812">Transmembrane</keyword>
<feature type="transmembrane region" description="Helical" evidence="1">
    <location>
        <begin position="303"/>
        <end position="321"/>
    </location>
</feature>
<dbReference type="GO" id="GO:0031293">
    <property type="term" value="P:membrane protein intracellular domain proteolysis"/>
    <property type="evidence" value="ECO:0007669"/>
    <property type="project" value="TreeGrafter"/>
</dbReference>
<keyword evidence="1" id="KW-1133">Transmembrane helix</keyword>
<name>A0A1E5HEL0_9ENTE</name>
<comment type="caution">
    <text evidence="2">The sequence shown here is derived from an EMBL/GenBank/DDBJ whole genome shotgun (WGS) entry which is preliminary data.</text>
</comment>
<feature type="transmembrane region" description="Helical" evidence="1">
    <location>
        <begin position="208"/>
        <end position="228"/>
    </location>
</feature>
<evidence type="ECO:0008006" key="4">
    <source>
        <dbReference type="Google" id="ProtNLM"/>
    </source>
</evidence>
<gene>
    <name evidence="2" type="ORF">BCR24_11455</name>
</gene>
<dbReference type="GO" id="GO:0004222">
    <property type="term" value="F:metalloendopeptidase activity"/>
    <property type="evidence" value="ECO:0007669"/>
    <property type="project" value="InterPro"/>
</dbReference>
<protein>
    <recommendedName>
        <fullName evidence="4">Peptidase M50</fullName>
    </recommendedName>
</protein>
<dbReference type="AlphaFoldDB" id="A0A1E5HEL0"/>
<dbReference type="RefSeq" id="WP_069639119.1">
    <property type="nucleotide sequence ID" value="NZ_JAFBEZ010000001.1"/>
</dbReference>
<feature type="transmembrane region" description="Helical" evidence="1">
    <location>
        <begin position="110"/>
        <end position="128"/>
    </location>
</feature>
<keyword evidence="3" id="KW-1185">Reference proteome</keyword>
<dbReference type="STRING" id="1131292.BCR24_11455"/>
<feature type="transmembrane region" description="Helical" evidence="1">
    <location>
        <begin position="148"/>
        <end position="166"/>
    </location>
</feature>
<feature type="transmembrane region" description="Helical" evidence="1">
    <location>
        <begin position="333"/>
        <end position="354"/>
    </location>
</feature>
<proteinExistence type="predicted"/>
<feature type="transmembrane region" description="Helical" evidence="1">
    <location>
        <begin position="235"/>
        <end position="255"/>
    </location>
</feature>